<evidence type="ECO:0000259" key="10">
    <source>
        <dbReference type="PROSITE" id="PS50929"/>
    </source>
</evidence>
<proteinExistence type="inferred from homology"/>
<evidence type="ECO:0000256" key="3">
    <source>
        <dbReference type="ARBA" id="ARBA00022448"/>
    </source>
</evidence>
<dbReference type="InterPro" id="IPR050173">
    <property type="entry name" value="ABC_transporter_C-like"/>
</dbReference>
<dbReference type="Gene3D" id="1.20.1560.10">
    <property type="entry name" value="ABC transporter type 1, transmembrane domain"/>
    <property type="match status" value="1"/>
</dbReference>
<sequence>MIWLWSLFIRAHKNDLEFSDLYRCPKSDETHRVRHKLEINWDKQLKSKGKSSLYWALFASFAPEFIVLCIPDAIREVGLNLFQSYCIVYLVRYFNNDPNTSQWWAQWAAVGIVLTSIVSMLIVHVNLATCSKVGLRIRAACCALIYRKFMYLYIKAMRLSHSSLGQTTVGQILNIMSNDVHRFDELAFNSRSLFVAPLQATVVTYLLWPYLRWACLAGMGILALFIPFQVLMSRMFRRVRQKTAELTDSRIRLMHEIIAGMRVIKMYAWEQPFALLVATARKSEVKQILIKRIQNFLLLEEMSGLDEREGKDNEAFISGKNEIILGVMENTSSNEEKGVFMDKMSVRWNN</sequence>
<dbReference type="PANTHER" id="PTHR24223">
    <property type="entry name" value="ATP-BINDING CASSETTE SUB-FAMILY C"/>
    <property type="match status" value="1"/>
</dbReference>
<dbReference type="OrthoDB" id="6511082at2759"/>
<name>A0A7R9KVE9_9ACAR</name>
<dbReference type="EMBL" id="CAJPIZ010007789">
    <property type="protein sequence ID" value="CAG2110595.1"/>
    <property type="molecule type" value="Genomic_DNA"/>
</dbReference>
<dbReference type="InterPro" id="IPR036640">
    <property type="entry name" value="ABC1_TM_sf"/>
</dbReference>
<feature type="transmembrane region" description="Helical" evidence="9">
    <location>
        <begin position="135"/>
        <end position="154"/>
    </location>
</feature>
<dbReference type="AlphaFoldDB" id="A0A7R9KVE9"/>
<evidence type="ECO:0000313" key="12">
    <source>
        <dbReference type="Proteomes" id="UP000759131"/>
    </source>
</evidence>
<dbReference type="Proteomes" id="UP000759131">
    <property type="component" value="Unassembled WGS sequence"/>
</dbReference>
<dbReference type="PANTHER" id="PTHR24223:SF456">
    <property type="entry name" value="MULTIDRUG RESISTANCE-ASSOCIATED PROTEIN LETHAL(2)03659"/>
    <property type="match status" value="1"/>
</dbReference>
<dbReference type="InterPro" id="IPR011527">
    <property type="entry name" value="ABC1_TM_dom"/>
</dbReference>
<keyword evidence="12" id="KW-1185">Reference proteome</keyword>
<feature type="transmembrane region" description="Helical" evidence="9">
    <location>
        <begin position="53"/>
        <end position="74"/>
    </location>
</feature>
<keyword evidence="6" id="KW-0067">ATP-binding</keyword>
<evidence type="ECO:0000256" key="5">
    <source>
        <dbReference type="ARBA" id="ARBA00022741"/>
    </source>
</evidence>
<reference evidence="11" key="1">
    <citation type="submission" date="2020-11" db="EMBL/GenBank/DDBJ databases">
        <authorList>
            <person name="Tran Van P."/>
        </authorList>
    </citation>
    <scope>NUCLEOTIDE SEQUENCE</scope>
</reference>
<evidence type="ECO:0000256" key="4">
    <source>
        <dbReference type="ARBA" id="ARBA00022692"/>
    </source>
</evidence>
<dbReference type="GO" id="GO:0016020">
    <property type="term" value="C:membrane"/>
    <property type="evidence" value="ECO:0007669"/>
    <property type="project" value="UniProtKB-SubCell"/>
</dbReference>
<comment type="similarity">
    <text evidence="2">Belongs to the ABC transporter superfamily. ABCC family. Conjugate transporter (TC 3.A.1.208) subfamily.</text>
</comment>
<evidence type="ECO:0000313" key="11">
    <source>
        <dbReference type="EMBL" id="CAD7630165.1"/>
    </source>
</evidence>
<evidence type="ECO:0000256" key="7">
    <source>
        <dbReference type="ARBA" id="ARBA00022989"/>
    </source>
</evidence>
<keyword evidence="8 9" id="KW-0472">Membrane</keyword>
<comment type="subcellular location">
    <subcellularLocation>
        <location evidence="1">Membrane</location>
        <topology evidence="1">Multi-pass membrane protein</topology>
    </subcellularLocation>
</comment>
<dbReference type="SUPFAM" id="SSF90123">
    <property type="entry name" value="ABC transporter transmembrane region"/>
    <property type="match status" value="1"/>
</dbReference>
<dbReference type="GO" id="GO:0005524">
    <property type="term" value="F:ATP binding"/>
    <property type="evidence" value="ECO:0007669"/>
    <property type="project" value="UniProtKB-KW"/>
</dbReference>
<keyword evidence="5" id="KW-0547">Nucleotide-binding</keyword>
<feature type="domain" description="ABC transmembrane type-1" evidence="10">
    <location>
        <begin position="77"/>
        <end position="289"/>
    </location>
</feature>
<evidence type="ECO:0000256" key="1">
    <source>
        <dbReference type="ARBA" id="ARBA00004141"/>
    </source>
</evidence>
<dbReference type="GO" id="GO:0140359">
    <property type="term" value="F:ABC-type transporter activity"/>
    <property type="evidence" value="ECO:0007669"/>
    <property type="project" value="InterPro"/>
</dbReference>
<gene>
    <name evidence="11" type="ORF">OSB1V03_LOCUS10578</name>
</gene>
<dbReference type="PROSITE" id="PS50929">
    <property type="entry name" value="ABC_TM1F"/>
    <property type="match status" value="1"/>
</dbReference>
<evidence type="ECO:0000256" key="8">
    <source>
        <dbReference type="ARBA" id="ARBA00023136"/>
    </source>
</evidence>
<feature type="transmembrane region" description="Helical" evidence="9">
    <location>
        <begin position="210"/>
        <end position="232"/>
    </location>
</feature>
<keyword evidence="7 9" id="KW-1133">Transmembrane helix</keyword>
<feature type="transmembrane region" description="Helical" evidence="9">
    <location>
        <begin position="103"/>
        <end position="123"/>
    </location>
</feature>
<evidence type="ECO:0000256" key="6">
    <source>
        <dbReference type="ARBA" id="ARBA00022840"/>
    </source>
</evidence>
<evidence type="ECO:0000256" key="9">
    <source>
        <dbReference type="SAM" id="Phobius"/>
    </source>
</evidence>
<feature type="non-terminal residue" evidence="11">
    <location>
        <position position="350"/>
    </location>
</feature>
<accession>A0A7R9KVE9</accession>
<dbReference type="EMBL" id="OC862364">
    <property type="protein sequence ID" value="CAD7630165.1"/>
    <property type="molecule type" value="Genomic_DNA"/>
</dbReference>
<evidence type="ECO:0000256" key="2">
    <source>
        <dbReference type="ARBA" id="ARBA00009726"/>
    </source>
</evidence>
<dbReference type="Pfam" id="PF00664">
    <property type="entry name" value="ABC_membrane"/>
    <property type="match status" value="1"/>
</dbReference>
<protein>
    <recommendedName>
        <fullName evidence="10">ABC transmembrane type-1 domain-containing protein</fullName>
    </recommendedName>
</protein>
<organism evidence="11">
    <name type="scientific">Medioppia subpectinata</name>
    <dbReference type="NCBI Taxonomy" id="1979941"/>
    <lineage>
        <taxon>Eukaryota</taxon>
        <taxon>Metazoa</taxon>
        <taxon>Ecdysozoa</taxon>
        <taxon>Arthropoda</taxon>
        <taxon>Chelicerata</taxon>
        <taxon>Arachnida</taxon>
        <taxon>Acari</taxon>
        <taxon>Acariformes</taxon>
        <taxon>Sarcoptiformes</taxon>
        <taxon>Oribatida</taxon>
        <taxon>Brachypylina</taxon>
        <taxon>Oppioidea</taxon>
        <taxon>Oppiidae</taxon>
        <taxon>Medioppia</taxon>
    </lineage>
</organism>
<keyword evidence="4 9" id="KW-0812">Transmembrane</keyword>
<keyword evidence="3" id="KW-0813">Transport</keyword>